<comment type="caution">
    <text evidence="11">The sequence shown here is derived from an EMBL/GenBank/DDBJ whole genome shotgun (WGS) entry which is preliminary data.</text>
</comment>
<evidence type="ECO:0000256" key="7">
    <source>
        <dbReference type="PROSITE-ProRule" id="PRU10141"/>
    </source>
</evidence>
<keyword evidence="6 7" id="KW-0067">ATP-binding</keyword>
<dbReference type="RefSeq" id="WP_179796771.1">
    <property type="nucleotide sequence ID" value="NZ_BAABHP010000009.1"/>
</dbReference>
<dbReference type="PROSITE" id="PS00107">
    <property type="entry name" value="PROTEIN_KINASE_ATP"/>
    <property type="match status" value="1"/>
</dbReference>
<feature type="compositionally biased region" description="Low complexity" evidence="8">
    <location>
        <begin position="398"/>
        <end position="422"/>
    </location>
</feature>
<dbReference type="Gene3D" id="3.30.200.20">
    <property type="entry name" value="Phosphorylase Kinase, domain 1"/>
    <property type="match status" value="1"/>
</dbReference>
<dbReference type="InterPro" id="IPR011009">
    <property type="entry name" value="Kinase-like_dom_sf"/>
</dbReference>
<dbReference type="AlphaFoldDB" id="A0A7Y9J8M9"/>
<evidence type="ECO:0000256" key="4">
    <source>
        <dbReference type="ARBA" id="ARBA00022741"/>
    </source>
</evidence>
<evidence type="ECO:0000313" key="11">
    <source>
        <dbReference type="EMBL" id="NYD39458.1"/>
    </source>
</evidence>
<dbReference type="InterPro" id="IPR008271">
    <property type="entry name" value="Ser/Thr_kinase_AS"/>
</dbReference>
<keyword evidence="9" id="KW-0472">Membrane</keyword>
<gene>
    <name evidence="11" type="ORF">BJ983_005560</name>
</gene>
<feature type="region of interest" description="Disordered" evidence="8">
    <location>
        <begin position="281"/>
        <end position="349"/>
    </location>
</feature>
<evidence type="ECO:0000256" key="1">
    <source>
        <dbReference type="ARBA" id="ARBA00012513"/>
    </source>
</evidence>
<keyword evidence="4 7" id="KW-0547">Nucleotide-binding</keyword>
<evidence type="ECO:0000256" key="6">
    <source>
        <dbReference type="ARBA" id="ARBA00022840"/>
    </source>
</evidence>
<accession>A0A7Y9J8M9</accession>
<dbReference type="Proteomes" id="UP000535890">
    <property type="component" value="Unassembled WGS sequence"/>
</dbReference>
<keyword evidence="12" id="KW-1185">Reference proteome</keyword>
<feature type="domain" description="Protein kinase" evidence="10">
    <location>
        <begin position="12"/>
        <end position="270"/>
    </location>
</feature>
<dbReference type="SUPFAM" id="SSF56112">
    <property type="entry name" value="Protein kinase-like (PK-like)"/>
    <property type="match status" value="1"/>
</dbReference>
<dbReference type="InterPro" id="IPR017441">
    <property type="entry name" value="Protein_kinase_ATP_BS"/>
</dbReference>
<name>A0A7Y9J8M9_9PSEU</name>
<dbReference type="CDD" id="cd14014">
    <property type="entry name" value="STKc_PknB_like"/>
    <property type="match status" value="1"/>
</dbReference>
<sequence length="526" mass="54855">MAEDDELIAGRYRVVARVGSGAMGVVWRAEDERLQRTVALKQVRLPGGVDERSTEQAHQRVMREGRLVARIHHPHAIAMFDAVDHGGEPWLVMEYLPSRSLAEVVAADGPLTPHAAAAMGHQVAAALTAAHTAGIVHRDVKPGNVLLGTDGIVKVTDFGISRAVDEATLTSTGMMAGTPAYLAPEIARGASADFRSDVYSLGSTIYAAVEGEPPFGSGENALALLHRVASGDHPPPRRAGSLAPLLERMLAADPVHRPEMHQVRDELERLAAVDVETDAWPEEVPATSPTVPVPPSAPSDPSDPSTGPGSTSGSGRRVAVAPVPAPPGPGPTHPLPPRADPAPVGEEEGTRRRPLLIGLGVLLVAAAAVVALVLGTGGGGLGGATTGPSTATDQAEPGSGTASDDWSAADASDAPPAPGTSDQVAQQQAVIDYYGLIPSDLAEGWQRLTPSYQRNTAGGFAGYSRFWGDMSRVTVRGVSPAPGDAVDATVTYTYRDGRTSEERTLFRMVQQDGVWKIDGSQVLSSR</sequence>
<keyword evidence="9" id="KW-0812">Transmembrane</keyword>
<evidence type="ECO:0000313" key="12">
    <source>
        <dbReference type="Proteomes" id="UP000535890"/>
    </source>
</evidence>
<feature type="binding site" evidence="7">
    <location>
        <position position="41"/>
    </location>
    <ligand>
        <name>ATP</name>
        <dbReference type="ChEBI" id="CHEBI:30616"/>
    </ligand>
</feature>
<evidence type="ECO:0000256" key="2">
    <source>
        <dbReference type="ARBA" id="ARBA00022527"/>
    </source>
</evidence>
<dbReference type="PANTHER" id="PTHR43289">
    <property type="entry name" value="MITOGEN-ACTIVATED PROTEIN KINASE KINASE KINASE 20-RELATED"/>
    <property type="match status" value="1"/>
</dbReference>
<keyword evidence="3" id="KW-0808">Transferase</keyword>
<evidence type="ECO:0000256" key="5">
    <source>
        <dbReference type="ARBA" id="ARBA00022777"/>
    </source>
</evidence>
<keyword evidence="9" id="KW-1133">Transmembrane helix</keyword>
<feature type="compositionally biased region" description="Pro residues" evidence="8">
    <location>
        <begin position="323"/>
        <end position="340"/>
    </location>
</feature>
<evidence type="ECO:0000256" key="8">
    <source>
        <dbReference type="SAM" id="MobiDB-lite"/>
    </source>
</evidence>
<feature type="region of interest" description="Disordered" evidence="8">
    <location>
        <begin position="384"/>
        <end position="425"/>
    </location>
</feature>
<feature type="transmembrane region" description="Helical" evidence="9">
    <location>
        <begin position="355"/>
        <end position="374"/>
    </location>
</feature>
<dbReference type="Pfam" id="PF00069">
    <property type="entry name" value="Pkinase"/>
    <property type="match status" value="1"/>
</dbReference>
<evidence type="ECO:0000259" key="10">
    <source>
        <dbReference type="PROSITE" id="PS50011"/>
    </source>
</evidence>
<keyword evidence="2 11" id="KW-0723">Serine/threonine-protein kinase</keyword>
<feature type="compositionally biased region" description="Low complexity" evidence="8">
    <location>
        <begin position="299"/>
        <end position="322"/>
    </location>
</feature>
<dbReference type="EC" id="2.7.11.1" evidence="1"/>
<protein>
    <recommendedName>
        <fullName evidence="1">non-specific serine/threonine protein kinase</fullName>
        <ecNumber evidence="1">2.7.11.1</ecNumber>
    </recommendedName>
</protein>
<organism evidence="11 12">
    <name type="scientific">Actinomycetospora corticicola</name>
    <dbReference type="NCBI Taxonomy" id="663602"/>
    <lineage>
        <taxon>Bacteria</taxon>
        <taxon>Bacillati</taxon>
        <taxon>Actinomycetota</taxon>
        <taxon>Actinomycetes</taxon>
        <taxon>Pseudonocardiales</taxon>
        <taxon>Pseudonocardiaceae</taxon>
        <taxon>Actinomycetospora</taxon>
    </lineage>
</organism>
<reference evidence="11 12" key="1">
    <citation type="submission" date="2020-07" db="EMBL/GenBank/DDBJ databases">
        <title>Sequencing the genomes of 1000 actinobacteria strains.</title>
        <authorList>
            <person name="Klenk H.-P."/>
        </authorList>
    </citation>
    <scope>NUCLEOTIDE SEQUENCE [LARGE SCALE GENOMIC DNA]</scope>
    <source>
        <strain evidence="11 12">DSM 45772</strain>
    </source>
</reference>
<dbReference type="SMART" id="SM00220">
    <property type="entry name" value="S_TKc"/>
    <property type="match status" value="1"/>
</dbReference>
<proteinExistence type="predicted"/>
<dbReference type="PANTHER" id="PTHR43289:SF6">
    <property type="entry name" value="SERINE_THREONINE-PROTEIN KINASE NEKL-3"/>
    <property type="match status" value="1"/>
</dbReference>
<dbReference type="GO" id="GO:0004674">
    <property type="term" value="F:protein serine/threonine kinase activity"/>
    <property type="evidence" value="ECO:0007669"/>
    <property type="project" value="UniProtKB-KW"/>
</dbReference>
<dbReference type="Gene3D" id="1.10.510.10">
    <property type="entry name" value="Transferase(Phosphotransferase) domain 1"/>
    <property type="match status" value="1"/>
</dbReference>
<dbReference type="PROSITE" id="PS50011">
    <property type="entry name" value="PROTEIN_KINASE_DOM"/>
    <property type="match status" value="1"/>
</dbReference>
<dbReference type="EMBL" id="JACCBN010000001">
    <property type="protein sequence ID" value="NYD39458.1"/>
    <property type="molecule type" value="Genomic_DNA"/>
</dbReference>
<keyword evidence="5 11" id="KW-0418">Kinase</keyword>
<dbReference type="PROSITE" id="PS00108">
    <property type="entry name" value="PROTEIN_KINASE_ST"/>
    <property type="match status" value="1"/>
</dbReference>
<evidence type="ECO:0000256" key="3">
    <source>
        <dbReference type="ARBA" id="ARBA00022679"/>
    </source>
</evidence>
<evidence type="ECO:0000256" key="9">
    <source>
        <dbReference type="SAM" id="Phobius"/>
    </source>
</evidence>
<dbReference type="GO" id="GO:0005524">
    <property type="term" value="F:ATP binding"/>
    <property type="evidence" value="ECO:0007669"/>
    <property type="project" value="UniProtKB-UniRule"/>
</dbReference>
<dbReference type="InterPro" id="IPR000719">
    <property type="entry name" value="Prot_kinase_dom"/>
</dbReference>